<evidence type="ECO:0000313" key="1">
    <source>
        <dbReference type="EMBL" id="AGA91894.1"/>
    </source>
</evidence>
<organism evidence="1 2">
    <name type="scientific">Thioflavicoccus mobilis 8321</name>
    <dbReference type="NCBI Taxonomy" id="765912"/>
    <lineage>
        <taxon>Bacteria</taxon>
        <taxon>Pseudomonadati</taxon>
        <taxon>Pseudomonadota</taxon>
        <taxon>Gammaproteobacteria</taxon>
        <taxon>Chromatiales</taxon>
        <taxon>Chromatiaceae</taxon>
        <taxon>Thioflavicoccus</taxon>
    </lineage>
</organism>
<reference evidence="1 2" key="1">
    <citation type="submission" date="2011-09" db="EMBL/GenBank/DDBJ databases">
        <title>Complete sequence of chromosome of Thioflavicoccus mobilis 8321.</title>
        <authorList>
            <consortium name="US DOE Joint Genome Institute"/>
            <person name="Lucas S."/>
            <person name="Han J."/>
            <person name="Lapidus A."/>
            <person name="Cheng J.-F."/>
            <person name="Goodwin L."/>
            <person name="Pitluck S."/>
            <person name="Peters L."/>
            <person name="Ovchinnikova G."/>
            <person name="Lu M."/>
            <person name="Detter J.C."/>
            <person name="Han C."/>
            <person name="Tapia R."/>
            <person name="Land M."/>
            <person name="Hauser L."/>
            <person name="Kyrpides N."/>
            <person name="Ivanova N."/>
            <person name="Pagani I."/>
            <person name="Vogl K."/>
            <person name="Liu Z."/>
            <person name="Imhoff J."/>
            <person name="Thiel V."/>
            <person name="Frigaard N.-U."/>
            <person name="Bryant D."/>
            <person name="Woyke T."/>
        </authorList>
    </citation>
    <scope>NUCLEOTIDE SEQUENCE [LARGE SCALE GENOMIC DNA]</scope>
    <source>
        <strain evidence="1 2">8321</strain>
    </source>
</reference>
<dbReference type="KEGG" id="tmb:Thimo_3215"/>
<gene>
    <name evidence="1" type="ORF">Thimo_3215</name>
</gene>
<dbReference type="STRING" id="765912.Thimo_3215"/>
<keyword evidence="2" id="KW-1185">Reference proteome</keyword>
<protein>
    <submittedName>
        <fullName evidence="1">Uncharacterized protein</fullName>
    </submittedName>
</protein>
<name>L0H2S9_9GAMM</name>
<dbReference type="AlphaFoldDB" id="L0H2S9"/>
<dbReference type="EMBL" id="CP003051">
    <property type="protein sequence ID" value="AGA91894.1"/>
    <property type="molecule type" value="Genomic_DNA"/>
</dbReference>
<dbReference type="Proteomes" id="UP000010816">
    <property type="component" value="Chromosome"/>
</dbReference>
<sequence>MAGVVSKARPMACNAATSIAQRLQSLGTPQGGWPDLGGIVRLWPISAEAVCGRPESETLTVPEPVRFDKIPARMDFADTFA</sequence>
<accession>L0H2S9</accession>
<proteinExistence type="predicted"/>
<dbReference type="HOGENOM" id="CLU_2572806_0_0_6"/>
<evidence type="ECO:0000313" key="2">
    <source>
        <dbReference type="Proteomes" id="UP000010816"/>
    </source>
</evidence>